<keyword evidence="3" id="KW-1185">Reference proteome</keyword>
<name>G0EQC3_BRAIP</name>
<reference evidence="2 3" key="1">
    <citation type="journal article" date="2011" name="BMC Genomics">
        <title>Complete genome sequence of Brachyspira intermedia reveals unique genomic features in Brachyspira species and phage-mediated horizontal gene transfer.</title>
        <authorList>
            <person name="Hafstrom T."/>
            <person name="Jansson D.S."/>
            <person name="Segerman B."/>
        </authorList>
    </citation>
    <scope>NUCLEOTIDE SEQUENCE [LARGE SCALE GENOMIC DNA]</scope>
    <source>
        <strain evidence="3">ATCC 51140 / PWS/A</strain>
    </source>
</reference>
<dbReference type="EMBL" id="CP002874">
    <property type="protein sequence ID" value="AEM20828.1"/>
    <property type="molecule type" value="Genomic_DNA"/>
</dbReference>
<evidence type="ECO:0000256" key="1">
    <source>
        <dbReference type="SAM" id="SignalP"/>
    </source>
</evidence>
<dbReference type="HOGENOM" id="CLU_665106_0_0_12"/>
<dbReference type="KEGG" id="bip:Bint_0194"/>
<feature type="signal peptide" evidence="1">
    <location>
        <begin position="1"/>
        <end position="24"/>
    </location>
</feature>
<feature type="chain" id="PRO_5003398708" description="Peptidase M30, hyicolysin" evidence="1">
    <location>
        <begin position="25"/>
        <end position="444"/>
    </location>
</feature>
<dbReference type="PATRIC" id="fig|1045858.4.peg.193"/>
<keyword evidence="1" id="KW-0732">Signal</keyword>
<accession>G0EQC3</accession>
<dbReference type="Proteomes" id="UP000008522">
    <property type="component" value="Chromosome"/>
</dbReference>
<proteinExistence type="predicted"/>
<protein>
    <recommendedName>
        <fullName evidence="4">Peptidase M30, hyicolysin</fullName>
    </recommendedName>
</protein>
<dbReference type="PROSITE" id="PS51257">
    <property type="entry name" value="PROKAR_LIPOPROTEIN"/>
    <property type="match status" value="1"/>
</dbReference>
<dbReference type="eggNOG" id="COG0308">
    <property type="taxonomic scope" value="Bacteria"/>
</dbReference>
<dbReference type="RefSeq" id="WP_014486681.1">
    <property type="nucleotide sequence ID" value="NC_017243.1"/>
</dbReference>
<evidence type="ECO:0000313" key="2">
    <source>
        <dbReference type="EMBL" id="AEM20828.1"/>
    </source>
</evidence>
<dbReference type="AlphaFoldDB" id="G0EQC3"/>
<organism evidence="2 3">
    <name type="scientific">Brachyspira intermedia (strain ATCC 51140 / PWS/A)</name>
    <name type="common">Serpulina intermedia</name>
    <dbReference type="NCBI Taxonomy" id="1045858"/>
    <lineage>
        <taxon>Bacteria</taxon>
        <taxon>Pseudomonadati</taxon>
        <taxon>Spirochaetota</taxon>
        <taxon>Spirochaetia</taxon>
        <taxon>Brachyspirales</taxon>
        <taxon>Brachyspiraceae</taxon>
        <taxon>Brachyspira</taxon>
    </lineage>
</organism>
<sequence>MKKSHIFLFIIFMFIISCGNKVTAPSVSDITYYDPNNTIIKTYTYSIKDNKDQSMIAKEGAFKKIAESANAIIYVEESQIDKGITKAGVISFLRKFENYLPREIEIYGEIPDIDGNGKVIFLMADINTNVTTTGLGGYFQPSDLINGKNGEPGEYLHVNLPVSDITLGIMMHELQHLINAYNNLMQGKSMDIWLNEALSESTSLIFSEPIAKEREYIFNTSTYYSFYTWNLVYTDGTPQGTVPVGGYGNILMSYGSSSIFMKWLDSKTGGKQEIYKEIAHSPSAPTSEQRLMNVLSKHGFANDMDTVLLDWIADINNGVVPGLKLSAIDPTDPKFNINGKIPLLPKSLVVYSTADNPQITTSGRLETRPLGKTGLSVVINNSENQGQNLAAAVIADKANVEELTIKKAANLNSSIKYQRFNLQDREYFIDKVITEEDEKNIKKQ</sequence>
<evidence type="ECO:0000313" key="3">
    <source>
        <dbReference type="Proteomes" id="UP000008522"/>
    </source>
</evidence>
<gene>
    <name evidence="2" type="ordered locus">Bint_0194</name>
</gene>
<evidence type="ECO:0008006" key="4">
    <source>
        <dbReference type="Google" id="ProtNLM"/>
    </source>
</evidence>
<dbReference type="GeneID" id="44968753"/>